<keyword evidence="3" id="KW-1185">Reference proteome</keyword>
<comment type="caution">
    <text evidence="2">The sequence shown here is derived from an EMBL/GenBank/DDBJ whole genome shotgun (WGS) entry which is preliminary data.</text>
</comment>
<evidence type="ECO:0000256" key="1">
    <source>
        <dbReference type="SAM" id="Phobius"/>
    </source>
</evidence>
<dbReference type="EMBL" id="JABACJ020000012">
    <property type="protein sequence ID" value="MBU3876816.1"/>
    <property type="molecule type" value="Genomic_DNA"/>
</dbReference>
<dbReference type="Proteomes" id="UP000723714">
    <property type="component" value="Unassembled WGS sequence"/>
</dbReference>
<keyword evidence="1" id="KW-0812">Transmembrane</keyword>
<feature type="transmembrane region" description="Helical" evidence="1">
    <location>
        <begin position="51"/>
        <end position="73"/>
    </location>
</feature>
<name>A0ABS6D5U9_9FIRM</name>
<protein>
    <submittedName>
        <fullName evidence="2">XRE family transcriptional regulator</fullName>
    </submittedName>
</protein>
<proteinExistence type="predicted"/>
<sequence length="104" mass="12074">MVALSEVFDVTIDYLLKPSEIDELSVKTEMLEKQQQQILIRERKQKRLVRCIAYATGIYLLFLAVFLIGHFYFEIWNPSVVFAEFIIATAIVICISIKIMGKEE</sequence>
<keyword evidence="1" id="KW-1133">Transmembrane helix</keyword>
<reference evidence="2 3" key="1">
    <citation type="submission" date="2021-06" db="EMBL/GenBank/DDBJ databases">
        <title>Faecalicatena sp. nov. isolated from porcine feces.</title>
        <authorList>
            <person name="Oh B.S."/>
            <person name="Lee J.H."/>
        </authorList>
    </citation>
    <scope>NUCLEOTIDE SEQUENCE [LARGE SCALE GENOMIC DNA]</scope>
    <source>
        <strain evidence="2 3">AGMB00832</strain>
    </source>
</reference>
<evidence type="ECO:0000313" key="2">
    <source>
        <dbReference type="EMBL" id="MBU3876816.1"/>
    </source>
</evidence>
<gene>
    <name evidence="2" type="ORF">HGO97_013465</name>
</gene>
<organism evidence="2 3">
    <name type="scientific">Faecalicatena faecalis</name>
    <dbReference type="NCBI Taxonomy" id="2726362"/>
    <lineage>
        <taxon>Bacteria</taxon>
        <taxon>Bacillati</taxon>
        <taxon>Bacillota</taxon>
        <taxon>Clostridia</taxon>
        <taxon>Lachnospirales</taxon>
        <taxon>Lachnospiraceae</taxon>
        <taxon>Faecalicatena</taxon>
    </lineage>
</organism>
<keyword evidence="1" id="KW-0472">Membrane</keyword>
<evidence type="ECO:0000313" key="3">
    <source>
        <dbReference type="Proteomes" id="UP000723714"/>
    </source>
</evidence>
<accession>A0ABS6D5U9</accession>
<feature type="transmembrane region" description="Helical" evidence="1">
    <location>
        <begin position="79"/>
        <end position="100"/>
    </location>
</feature>